<dbReference type="Gene3D" id="3.40.50.2000">
    <property type="entry name" value="Glycogen Phosphorylase B"/>
    <property type="match status" value="2"/>
</dbReference>
<name>A0A498J0H1_MALDO</name>
<organism evidence="1 2">
    <name type="scientific">Malus domestica</name>
    <name type="common">Apple</name>
    <name type="synonym">Pyrus malus</name>
    <dbReference type="NCBI Taxonomy" id="3750"/>
    <lineage>
        <taxon>Eukaryota</taxon>
        <taxon>Viridiplantae</taxon>
        <taxon>Streptophyta</taxon>
        <taxon>Embryophyta</taxon>
        <taxon>Tracheophyta</taxon>
        <taxon>Spermatophyta</taxon>
        <taxon>Magnoliopsida</taxon>
        <taxon>eudicotyledons</taxon>
        <taxon>Gunneridae</taxon>
        <taxon>Pentapetalae</taxon>
        <taxon>rosids</taxon>
        <taxon>fabids</taxon>
        <taxon>Rosales</taxon>
        <taxon>Rosaceae</taxon>
        <taxon>Amygdaloideae</taxon>
        <taxon>Maleae</taxon>
        <taxon>Malus</taxon>
    </lineage>
</organism>
<dbReference type="KEGG" id="mdm:103443317"/>
<protein>
    <submittedName>
        <fullName evidence="1">Uncharacterized protein</fullName>
    </submittedName>
</protein>
<comment type="caution">
    <text evidence="1">The sequence shown here is derived from an EMBL/GenBank/DDBJ whole genome shotgun (WGS) entry which is preliminary data.</text>
</comment>
<evidence type="ECO:0000313" key="2">
    <source>
        <dbReference type="Proteomes" id="UP000290289"/>
    </source>
</evidence>
<evidence type="ECO:0000313" key="1">
    <source>
        <dbReference type="EMBL" id="RXH89058.1"/>
    </source>
</evidence>
<proteinExistence type="predicted"/>
<gene>
    <name evidence="1" type="ORF">DVH24_000657</name>
</gene>
<dbReference type="Proteomes" id="UP000290289">
    <property type="component" value="Chromosome 9"/>
</dbReference>
<dbReference type="SUPFAM" id="SSF53756">
    <property type="entry name" value="UDP-Glycosyltransferase/glycogen phosphorylase"/>
    <property type="match status" value="1"/>
</dbReference>
<dbReference type="AlphaFoldDB" id="A0A498J0H1"/>
<dbReference type="SMR" id="A0A498J0H1"/>
<sequence length="158" mass="17500">MIRWTRSLTGWRWAGVGLYGAFDQIRGRPDEGWERRVEGRGLVVRDWEELSDGELVSGSPTTGLANGSRAEQPLNAKHVATGLKAEPMVKPEKITTVDRYVICDGVKELMEGEKGRTVERAGVQGTMARRAVEKGGSSDTKLDELIKCLIANQKEIKF</sequence>
<keyword evidence="2" id="KW-1185">Reference proteome</keyword>
<accession>A0A498J0H1</accession>
<dbReference type="EMBL" id="RDQH01000335">
    <property type="protein sequence ID" value="RXH89058.1"/>
    <property type="molecule type" value="Genomic_DNA"/>
</dbReference>
<dbReference type="OrthoDB" id="1732012at2759"/>
<reference evidence="1 2" key="1">
    <citation type="submission" date="2018-10" db="EMBL/GenBank/DDBJ databases">
        <title>A high-quality apple genome assembly.</title>
        <authorList>
            <person name="Hu J."/>
        </authorList>
    </citation>
    <scope>NUCLEOTIDE SEQUENCE [LARGE SCALE GENOMIC DNA]</scope>
    <source>
        <strain evidence="2">cv. HFTH1</strain>
        <tissue evidence="1">Young leaf</tissue>
    </source>
</reference>